<evidence type="ECO:0000313" key="2">
    <source>
        <dbReference type="EMBL" id="ROW09311.1"/>
    </source>
</evidence>
<proteinExistence type="predicted"/>
<gene>
    <name evidence="2" type="ORF">VPNG_05846</name>
</gene>
<feature type="signal peptide" evidence="1">
    <location>
        <begin position="1"/>
        <end position="20"/>
    </location>
</feature>
<evidence type="ECO:0008006" key="4">
    <source>
        <dbReference type="Google" id="ProtNLM"/>
    </source>
</evidence>
<dbReference type="OrthoDB" id="5223191at2759"/>
<dbReference type="EMBL" id="LKEB01000031">
    <property type="protein sequence ID" value="ROW09311.1"/>
    <property type="molecule type" value="Genomic_DNA"/>
</dbReference>
<evidence type="ECO:0000256" key="1">
    <source>
        <dbReference type="SAM" id="SignalP"/>
    </source>
</evidence>
<dbReference type="AlphaFoldDB" id="A0A423X0I8"/>
<keyword evidence="3" id="KW-1185">Reference proteome</keyword>
<protein>
    <recommendedName>
        <fullName evidence="4">Ecp2 effector protein domain-containing protein</fullName>
    </recommendedName>
</protein>
<dbReference type="InParanoid" id="A0A423X0I8"/>
<keyword evidence="1" id="KW-0732">Signal</keyword>
<organism evidence="2 3">
    <name type="scientific">Cytospora leucostoma</name>
    <dbReference type="NCBI Taxonomy" id="1230097"/>
    <lineage>
        <taxon>Eukaryota</taxon>
        <taxon>Fungi</taxon>
        <taxon>Dikarya</taxon>
        <taxon>Ascomycota</taxon>
        <taxon>Pezizomycotina</taxon>
        <taxon>Sordariomycetes</taxon>
        <taxon>Sordariomycetidae</taxon>
        <taxon>Diaporthales</taxon>
        <taxon>Cytosporaceae</taxon>
        <taxon>Cytospora</taxon>
    </lineage>
</organism>
<comment type="caution">
    <text evidence="2">The sequence shown here is derived from an EMBL/GenBank/DDBJ whole genome shotgun (WGS) entry which is preliminary data.</text>
</comment>
<feature type="chain" id="PRO_5019506343" description="Ecp2 effector protein domain-containing protein" evidence="1">
    <location>
        <begin position="21"/>
        <end position="196"/>
    </location>
</feature>
<evidence type="ECO:0000313" key="3">
    <source>
        <dbReference type="Proteomes" id="UP000285146"/>
    </source>
</evidence>
<sequence length="196" mass="21544">MKLFNVLLKLSPFLFGKAIALGPTLAPESNNQSHNFSIMMASALENQRYPVSYFIRTPDTPQSFCGSSTDLTVTANNVDHNVTIRNCEALRDMYANYSSADGNGYWNFTFGASERNNTSGLSQFTVDFDGDCDLKMGLVDYSKVPLSIRVGNTDVYYFINEAVSGANFTRTTGQVMCNDGVQVVWGVGWRPGSIGH</sequence>
<name>A0A423X0I8_9PEZI</name>
<accession>A0A423X0I8</accession>
<dbReference type="Proteomes" id="UP000285146">
    <property type="component" value="Unassembled WGS sequence"/>
</dbReference>
<reference evidence="2 3" key="1">
    <citation type="submission" date="2015-09" db="EMBL/GenBank/DDBJ databases">
        <title>Host preference determinants of Valsa canker pathogens revealed by comparative genomics.</title>
        <authorList>
            <person name="Yin Z."/>
            <person name="Huang L."/>
        </authorList>
    </citation>
    <scope>NUCLEOTIDE SEQUENCE [LARGE SCALE GENOMIC DNA]</scope>
    <source>
        <strain evidence="2 3">SXYLt</strain>
    </source>
</reference>